<dbReference type="Gene3D" id="1.20.120.710">
    <property type="entry name" value="Haloacid dehalogenase hydrolase-like domain"/>
    <property type="match status" value="1"/>
</dbReference>
<dbReference type="SFLD" id="SFLDS00003">
    <property type="entry name" value="Haloacid_Dehalogenase"/>
    <property type="match status" value="1"/>
</dbReference>
<dbReference type="KEGG" id="amr:AM1_3122"/>
<evidence type="ECO:0000313" key="4">
    <source>
        <dbReference type="EMBL" id="ABW28118.1"/>
    </source>
</evidence>
<dbReference type="GO" id="GO:0016787">
    <property type="term" value="F:hydrolase activity"/>
    <property type="evidence" value="ECO:0007669"/>
    <property type="project" value="UniProtKB-KW"/>
</dbReference>
<dbReference type="NCBIfam" id="TIGR01549">
    <property type="entry name" value="HAD-SF-IA-v1"/>
    <property type="match status" value="1"/>
</dbReference>
<dbReference type="EMBL" id="CP000828">
    <property type="protein sequence ID" value="ABW28118.1"/>
    <property type="molecule type" value="Genomic_DNA"/>
</dbReference>
<dbReference type="InterPro" id="IPR036412">
    <property type="entry name" value="HAD-like_sf"/>
</dbReference>
<dbReference type="InterPro" id="IPR006439">
    <property type="entry name" value="HAD-SF_hydro_IA"/>
</dbReference>
<dbReference type="STRING" id="329726.AM1_3122"/>
<dbReference type="RefSeq" id="WP_012163546.1">
    <property type="nucleotide sequence ID" value="NC_009925.1"/>
</dbReference>
<name>B0CDP9_ACAM1</name>
<dbReference type="Pfam" id="PF00702">
    <property type="entry name" value="Hydrolase"/>
    <property type="match status" value="1"/>
</dbReference>
<keyword evidence="2 4" id="KW-0378">Hydrolase</keyword>
<dbReference type="HOGENOM" id="CLU_1150769_0_0_3"/>
<keyword evidence="3" id="KW-0460">Magnesium</keyword>
<keyword evidence="5" id="KW-1185">Reference proteome</keyword>
<dbReference type="OrthoDB" id="9809962at2"/>
<dbReference type="Proteomes" id="UP000000268">
    <property type="component" value="Chromosome"/>
</dbReference>
<comment type="cofactor">
    <cofactor evidence="1">
        <name>Mg(2+)</name>
        <dbReference type="ChEBI" id="CHEBI:18420"/>
    </cofactor>
</comment>
<evidence type="ECO:0000313" key="5">
    <source>
        <dbReference type="Proteomes" id="UP000000268"/>
    </source>
</evidence>
<reference evidence="4 5" key="1">
    <citation type="journal article" date="2008" name="Proc. Natl. Acad. Sci. U.S.A.">
        <title>Niche adaptation and genome expansion in the chlorophyll d-producing cyanobacterium Acaryochloris marina.</title>
        <authorList>
            <person name="Swingley W.D."/>
            <person name="Chen M."/>
            <person name="Cheung P.C."/>
            <person name="Conrad A.L."/>
            <person name="Dejesa L.C."/>
            <person name="Hao J."/>
            <person name="Honchak B.M."/>
            <person name="Karbach L.E."/>
            <person name="Kurdoglu A."/>
            <person name="Lahiri S."/>
            <person name="Mastrian S.D."/>
            <person name="Miyashita H."/>
            <person name="Page L."/>
            <person name="Ramakrishna P."/>
            <person name="Satoh S."/>
            <person name="Sattley W.M."/>
            <person name="Shimada Y."/>
            <person name="Taylor H.L."/>
            <person name="Tomo T."/>
            <person name="Tsuchiya T."/>
            <person name="Wang Z.T."/>
            <person name="Raymond J."/>
            <person name="Mimuro M."/>
            <person name="Blankenship R.E."/>
            <person name="Touchman J.W."/>
        </authorList>
    </citation>
    <scope>NUCLEOTIDE SEQUENCE [LARGE SCALE GENOMIC DNA]</scope>
    <source>
        <strain evidence="5">MBIC 11017</strain>
    </source>
</reference>
<evidence type="ECO:0000256" key="3">
    <source>
        <dbReference type="ARBA" id="ARBA00022842"/>
    </source>
</evidence>
<dbReference type="InterPro" id="IPR051400">
    <property type="entry name" value="HAD-like_hydrolase"/>
</dbReference>
<evidence type="ECO:0000256" key="1">
    <source>
        <dbReference type="ARBA" id="ARBA00001946"/>
    </source>
</evidence>
<proteinExistence type="predicted"/>
<gene>
    <name evidence="4" type="ordered locus">AM1_3122</name>
</gene>
<dbReference type="SFLD" id="SFLDG01129">
    <property type="entry name" value="C1.5:_HAD__Beta-PGM__Phosphata"/>
    <property type="match status" value="1"/>
</dbReference>
<organism evidence="4 5">
    <name type="scientific">Acaryochloris marina (strain MBIC 11017)</name>
    <dbReference type="NCBI Taxonomy" id="329726"/>
    <lineage>
        <taxon>Bacteria</taxon>
        <taxon>Bacillati</taxon>
        <taxon>Cyanobacteriota</taxon>
        <taxon>Cyanophyceae</taxon>
        <taxon>Acaryochloridales</taxon>
        <taxon>Acaryochloridaceae</taxon>
        <taxon>Acaryochloris</taxon>
    </lineage>
</organism>
<accession>B0CDP9</accession>
<dbReference type="GO" id="GO:0044281">
    <property type="term" value="P:small molecule metabolic process"/>
    <property type="evidence" value="ECO:0007669"/>
    <property type="project" value="UniProtKB-ARBA"/>
</dbReference>
<evidence type="ECO:0000256" key="2">
    <source>
        <dbReference type="ARBA" id="ARBA00022801"/>
    </source>
</evidence>
<sequence>MTLDWIFFDCFNTLIDDFDQTGEELALLPVYSLPAEVGLYTSAAEFRQHYHAWRNRQWQSEHREIEMGDRYQAVLQEKVPSMSLAELGKITTEMVARFQACYQQSLRLPDGVKDMLEFWHGRVRLGVVSNFYIQGWPTELLESFGLRSYFDFVVDSAACGWRKPGPHIYELACDVAKVSPVDRHKILFVGDHLLNDVLAPQELGMQGLFFDRSQVRPTYAPSKEGVNCITEWNQFRADFCIN</sequence>
<dbReference type="SUPFAM" id="SSF56784">
    <property type="entry name" value="HAD-like"/>
    <property type="match status" value="1"/>
</dbReference>
<dbReference type="Gene3D" id="3.40.50.1000">
    <property type="entry name" value="HAD superfamily/HAD-like"/>
    <property type="match status" value="1"/>
</dbReference>
<dbReference type="AlphaFoldDB" id="B0CDP9"/>
<dbReference type="InterPro" id="IPR023214">
    <property type="entry name" value="HAD_sf"/>
</dbReference>
<dbReference type="PANTHER" id="PTHR46470">
    <property type="entry name" value="N-ACYLNEURAMINATE-9-PHOSPHATASE"/>
    <property type="match status" value="1"/>
</dbReference>
<protein>
    <submittedName>
        <fullName evidence="4">Haloacid dehalogenase-like hydrolase</fullName>
    </submittedName>
</protein>
<dbReference type="eggNOG" id="COG1011">
    <property type="taxonomic scope" value="Bacteria"/>
</dbReference>